<protein>
    <submittedName>
        <fullName evidence="2">Uncharacterized protein</fullName>
    </submittedName>
</protein>
<dbReference type="EMBL" id="JALLAZ020001619">
    <property type="protein sequence ID" value="KAL3770854.1"/>
    <property type="molecule type" value="Genomic_DNA"/>
</dbReference>
<dbReference type="Proteomes" id="UP001530315">
    <property type="component" value="Unassembled WGS sequence"/>
</dbReference>
<gene>
    <name evidence="2" type="ORF">ACHAW5_000451</name>
</gene>
<sequence>MDEELFPANYSISKVDKEDGNYDSGSECEDDEEEEQAIPAFTAEEEDLDVYEVDDEKGTLVTDETKEHPKCFMT</sequence>
<comment type="caution">
    <text evidence="2">The sequence shown here is derived from an EMBL/GenBank/DDBJ whole genome shotgun (WGS) entry which is preliminary data.</text>
</comment>
<accession>A0ABD3N3Z1</accession>
<evidence type="ECO:0000313" key="2">
    <source>
        <dbReference type="EMBL" id="KAL3770854.1"/>
    </source>
</evidence>
<dbReference type="AlphaFoldDB" id="A0ABD3N3Z1"/>
<organism evidence="2 3">
    <name type="scientific">Stephanodiscus triporus</name>
    <dbReference type="NCBI Taxonomy" id="2934178"/>
    <lineage>
        <taxon>Eukaryota</taxon>
        <taxon>Sar</taxon>
        <taxon>Stramenopiles</taxon>
        <taxon>Ochrophyta</taxon>
        <taxon>Bacillariophyta</taxon>
        <taxon>Coscinodiscophyceae</taxon>
        <taxon>Thalassiosirophycidae</taxon>
        <taxon>Stephanodiscales</taxon>
        <taxon>Stephanodiscaceae</taxon>
        <taxon>Stephanodiscus</taxon>
    </lineage>
</organism>
<evidence type="ECO:0000256" key="1">
    <source>
        <dbReference type="SAM" id="MobiDB-lite"/>
    </source>
</evidence>
<name>A0ABD3N3Z1_9STRA</name>
<feature type="compositionally biased region" description="Basic and acidic residues" evidence="1">
    <location>
        <begin position="63"/>
        <end position="74"/>
    </location>
</feature>
<evidence type="ECO:0000313" key="3">
    <source>
        <dbReference type="Proteomes" id="UP001530315"/>
    </source>
</evidence>
<feature type="compositionally biased region" description="Acidic residues" evidence="1">
    <location>
        <begin position="26"/>
        <end position="35"/>
    </location>
</feature>
<feature type="region of interest" description="Disordered" evidence="1">
    <location>
        <begin position="1"/>
        <end position="35"/>
    </location>
</feature>
<feature type="region of interest" description="Disordered" evidence="1">
    <location>
        <begin position="54"/>
        <end position="74"/>
    </location>
</feature>
<reference evidence="2 3" key="1">
    <citation type="submission" date="2024-10" db="EMBL/GenBank/DDBJ databases">
        <title>Updated reference genomes for cyclostephanoid diatoms.</title>
        <authorList>
            <person name="Roberts W.R."/>
            <person name="Alverson A.J."/>
        </authorList>
    </citation>
    <scope>NUCLEOTIDE SEQUENCE [LARGE SCALE GENOMIC DNA]</scope>
    <source>
        <strain evidence="2 3">AJA276-08</strain>
    </source>
</reference>
<keyword evidence="3" id="KW-1185">Reference proteome</keyword>
<proteinExistence type="predicted"/>